<dbReference type="InterPro" id="IPR052512">
    <property type="entry name" value="4CMD/NDH-1_regulator"/>
</dbReference>
<dbReference type="PANTHER" id="PTHR33570">
    <property type="entry name" value="4-CARBOXYMUCONOLACTONE DECARBOXYLASE FAMILY PROTEIN"/>
    <property type="match status" value="1"/>
</dbReference>
<sequence>MTPESLHCQYGEKTMAKSLDRETLARVAPKLAELSQDVLFNDIWQREALSPRERSLVTLGALTALGRVQQLPWHINFARQNGLSREEIAEAFTHLAFYAGWPAAVSALGCLEEE</sequence>
<evidence type="ECO:0000259" key="1">
    <source>
        <dbReference type="Pfam" id="PF02627"/>
    </source>
</evidence>
<feature type="domain" description="Carboxymuconolactone decarboxylase-like" evidence="1">
    <location>
        <begin position="29"/>
        <end position="113"/>
    </location>
</feature>
<dbReference type="InterPro" id="IPR003779">
    <property type="entry name" value="CMD-like"/>
</dbReference>
<reference evidence="2 3" key="1">
    <citation type="submission" date="2021-12" db="EMBL/GenBank/DDBJ databases">
        <title>Complete genome sequence of Phytobacter diazotrophicus TA9734.</title>
        <authorList>
            <person name="Kubota H."/>
            <person name="Nakayama Y."/>
            <person name="Ariyoshi T."/>
        </authorList>
    </citation>
    <scope>NUCLEOTIDE SEQUENCE [LARGE SCALE GENOMIC DNA]</scope>
    <source>
        <strain evidence="2 3">TA9734</strain>
    </source>
</reference>
<organism evidence="2 3">
    <name type="scientific">Phytobacter diazotrophicus</name>
    <dbReference type="NCBI Taxonomy" id="395631"/>
    <lineage>
        <taxon>Bacteria</taxon>
        <taxon>Pseudomonadati</taxon>
        <taxon>Pseudomonadota</taxon>
        <taxon>Gammaproteobacteria</taxon>
        <taxon>Enterobacterales</taxon>
        <taxon>Enterobacteriaceae</taxon>
        <taxon>Phytobacter</taxon>
    </lineage>
</organism>
<keyword evidence="3" id="KW-1185">Reference proteome</keyword>
<dbReference type="Gene3D" id="1.20.1290.10">
    <property type="entry name" value="AhpD-like"/>
    <property type="match status" value="1"/>
</dbReference>
<dbReference type="EMBL" id="AP025334">
    <property type="protein sequence ID" value="BDD50304.1"/>
    <property type="molecule type" value="Genomic_DNA"/>
</dbReference>
<evidence type="ECO:0000313" key="3">
    <source>
        <dbReference type="Proteomes" id="UP001320460"/>
    </source>
</evidence>
<name>A0ABM7VT83_9ENTR</name>
<dbReference type="SUPFAM" id="SSF69118">
    <property type="entry name" value="AhpD-like"/>
    <property type="match status" value="1"/>
</dbReference>
<dbReference type="InterPro" id="IPR029032">
    <property type="entry name" value="AhpD-like"/>
</dbReference>
<gene>
    <name evidence="2" type="ORF">PDTA9734_17910</name>
</gene>
<dbReference type="Pfam" id="PF02627">
    <property type="entry name" value="CMD"/>
    <property type="match status" value="1"/>
</dbReference>
<dbReference type="Proteomes" id="UP001320460">
    <property type="component" value="Chromosome"/>
</dbReference>
<accession>A0ABM7VT83</accession>
<evidence type="ECO:0000313" key="2">
    <source>
        <dbReference type="EMBL" id="BDD50304.1"/>
    </source>
</evidence>
<protein>
    <submittedName>
        <fullName evidence="2">Cytochrome D ubiquinol oxidase subunit II</fullName>
    </submittedName>
</protein>
<dbReference type="PANTHER" id="PTHR33570:SF9">
    <property type="entry name" value="BLL4600 PROTEIN"/>
    <property type="match status" value="1"/>
</dbReference>
<proteinExistence type="predicted"/>